<dbReference type="Proteomes" id="UP001150603">
    <property type="component" value="Unassembled WGS sequence"/>
</dbReference>
<feature type="non-terminal residue" evidence="1">
    <location>
        <position position="1"/>
    </location>
</feature>
<evidence type="ECO:0000313" key="1">
    <source>
        <dbReference type="EMBL" id="KAJ1929733.1"/>
    </source>
</evidence>
<keyword evidence="2" id="KW-1185">Reference proteome</keyword>
<protein>
    <submittedName>
        <fullName evidence="1">Uncharacterized protein</fullName>
    </submittedName>
</protein>
<gene>
    <name evidence="1" type="ORF">FBU59_007022</name>
</gene>
<reference evidence="1" key="1">
    <citation type="submission" date="2022-07" db="EMBL/GenBank/DDBJ databases">
        <title>Phylogenomic reconstructions and comparative analyses of Kickxellomycotina fungi.</title>
        <authorList>
            <person name="Reynolds N.K."/>
            <person name="Stajich J.E."/>
            <person name="Barry K."/>
            <person name="Grigoriev I.V."/>
            <person name="Crous P."/>
            <person name="Smith M.E."/>
        </authorList>
    </citation>
    <scope>NUCLEOTIDE SEQUENCE</scope>
    <source>
        <strain evidence="1">NRRL 5244</strain>
    </source>
</reference>
<sequence length="115" mass="12880">LELALGVTKEKLGRVKEFIFRTAFRTVFFGIMTAIAIVIPYFGDIISLVGAFSTSILLFIVPVACYLKLLGWKHVRWYQLIIGVCIMGLGIYVCVLGAKGAIETLQEHIREDKDK</sequence>
<accession>A0ACC1IY75</accession>
<organism evidence="1 2">
    <name type="scientific">Linderina macrospora</name>
    <dbReference type="NCBI Taxonomy" id="4868"/>
    <lineage>
        <taxon>Eukaryota</taxon>
        <taxon>Fungi</taxon>
        <taxon>Fungi incertae sedis</taxon>
        <taxon>Zoopagomycota</taxon>
        <taxon>Kickxellomycotina</taxon>
        <taxon>Kickxellomycetes</taxon>
        <taxon>Kickxellales</taxon>
        <taxon>Kickxellaceae</taxon>
        <taxon>Linderina</taxon>
    </lineage>
</organism>
<evidence type="ECO:0000313" key="2">
    <source>
        <dbReference type="Proteomes" id="UP001150603"/>
    </source>
</evidence>
<name>A0ACC1IY75_9FUNG</name>
<dbReference type="EMBL" id="JANBPW010006476">
    <property type="protein sequence ID" value="KAJ1929733.1"/>
    <property type="molecule type" value="Genomic_DNA"/>
</dbReference>
<proteinExistence type="predicted"/>
<comment type="caution">
    <text evidence="1">The sequence shown here is derived from an EMBL/GenBank/DDBJ whole genome shotgun (WGS) entry which is preliminary data.</text>
</comment>